<dbReference type="Proteomes" id="UP001237105">
    <property type="component" value="Unassembled WGS sequence"/>
</dbReference>
<gene>
    <name evidence="3" type="ORF">QIT00_36220</name>
</gene>
<evidence type="ECO:0000313" key="4">
    <source>
        <dbReference type="Proteomes" id="UP001237105"/>
    </source>
</evidence>
<protein>
    <submittedName>
        <fullName evidence="3">Polyprenyl synthetase family protein</fullName>
    </submittedName>
</protein>
<dbReference type="PROSITE" id="PS00723">
    <property type="entry name" value="POLYPRENYL_SYNTHASE_1"/>
    <property type="match status" value="1"/>
</dbReference>
<sequence>MESAPRRGKAVRPALAVLSALAVGGSARDALPGAVAVELVHDFTLLHDDVIDGDALRRHRPAAWAVFGTSAAVLAGDALLVAAMRTVSDVPCRSAAAVAELVGVLRELVEEQSDDVAFEEAPTVSVQQYLRMAGGKTGSLMGCACVW</sequence>
<evidence type="ECO:0000256" key="2">
    <source>
        <dbReference type="ARBA" id="ARBA00022842"/>
    </source>
</evidence>
<keyword evidence="4" id="KW-1185">Reference proteome</keyword>
<keyword evidence="2" id="KW-0460">Magnesium</keyword>
<keyword evidence="1" id="KW-0479">Metal-binding</keyword>
<dbReference type="PANTHER" id="PTHR12001:SF86">
    <property type="entry name" value="GERANYLGERANYL DIPHOSPHATE SYNTHASE"/>
    <property type="match status" value="1"/>
</dbReference>
<dbReference type="InterPro" id="IPR008949">
    <property type="entry name" value="Isoprenoid_synthase_dom_sf"/>
</dbReference>
<dbReference type="EMBL" id="JASCIS010000067">
    <property type="protein sequence ID" value="MDI3423928.1"/>
    <property type="molecule type" value="Genomic_DNA"/>
</dbReference>
<accession>A0ABT6T7Q4</accession>
<organism evidence="3 4">
    <name type="scientific">Streptomyces luteolus</name>
    <dbReference type="NCBI Taxonomy" id="3043615"/>
    <lineage>
        <taxon>Bacteria</taxon>
        <taxon>Bacillati</taxon>
        <taxon>Actinomycetota</taxon>
        <taxon>Actinomycetes</taxon>
        <taxon>Kitasatosporales</taxon>
        <taxon>Streptomycetaceae</taxon>
        <taxon>Streptomyces</taxon>
    </lineage>
</organism>
<dbReference type="Pfam" id="PF00348">
    <property type="entry name" value="polyprenyl_synt"/>
    <property type="match status" value="1"/>
</dbReference>
<dbReference type="InterPro" id="IPR000092">
    <property type="entry name" value="Polyprenyl_synt"/>
</dbReference>
<dbReference type="Gene3D" id="1.10.600.10">
    <property type="entry name" value="Farnesyl Diphosphate Synthase"/>
    <property type="match status" value="1"/>
</dbReference>
<dbReference type="SUPFAM" id="SSF48576">
    <property type="entry name" value="Terpenoid synthases"/>
    <property type="match status" value="1"/>
</dbReference>
<dbReference type="RefSeq" id="WP_282539756.1">
    <property type="nucleotide sequence ID" value="NZ_JASCIS010000067.1"/>
</dbReference>
<comment type="caution">
    <text evidence="3">The sequence shown here is derived from an EMBL/GenBank/DDBJ whole genome shotgun (WGS) entry which is preliminary data.</text>
</comment>
<evidence type="ECO:0000313" key="3">
    <source>
        <dbReference type="EMBL" id="MDI3423928.1"/>
    </source>
</evidence>
<reference evidence="3 4" key="1">
    <citation type="submission" date="2023-05" db="EMBL/GenBank/DDBJ databases">
        <title>Draft genome sequence of Streptomyces sp. B-S-A12 isolated from a cave soil in Thailand.</title>
        <authorList>
            <person name="Chamroensaksri N."/>
            <person name="Muangham S."/>
        </authorList>
    </citation>
    <scope>NUCLEOTIDE SEQUENCE [LARGE SCALE GENOMIC DNA]</scope>
    <source>
        <strain evidence="3 4">B-S-A12</strain>
    </source>
</reference>
<name>A0ABT6T7Q4_9ACTN</name>
<dbReference type="PANTHER" id="PTHR12001">
    <property type="entry name" value="GERANYLGERANYL PYROPHOSPHATE SYNTHASE"/>
    <property type="match status" value="1"/>
</dbReference>
<proteinExistence type="predicted"/>
<evidence type="ECO:0000256" key="1">
    <source>
        <dbReference type="ARBA" id="ARBA00022723"/>
    </source>
</evidence>
<dbReference type="InterPro" id="IPR033749">
    <property type="entry name" value="Polyprenyl_synt_CS"/>
</dbReference>